<feature type="domain" description="S-adenosylmethionine synthetase N-terminal" evidence="12">
    <location>
        <begin position="7"/>
        <end position="101"/>
    </location>
</feature>
<dbReference type="VEuPathDB" id="FungiDB:PV07_12800"/>
<dbReference type="InterPro" id="IPR002133">
    <property type="entry name" value="S-AdoMet_synthetase"/>
</dbReference>
<evidence type="ECO:0000256" key="4">
    <source>
        <dbReference type="ARBA" id="ARBA00022679"/>
    </source>
</evidence>
<dbReference type="Proteomes" id="UP000054466">
    <property type="component" value="Unassembled WGS sequence"/>
</dbReference>
<comment type="catalytic activity">
    <reaction evidence="10">
        <text>L-methionine + ATP + H2O = S-adenosyl-L-methionine + phosphate + diphosphate</text>
        <dbReference type="Rhea" id="RHEA:21080"/>
        <dbReference type="ChEBI" id="CHEBI:15377"/>
        <dbReference type="ChEBI" id="CHEBI:30616"/>
        <dbReference type="ChEBI" id="CHEBI:33019"/>
        <dbReference type="ChEBI" id="CHEBI:43474"/>
        <dbReference type="ChEBI" id="CHEBI:57844"/>
        <dbReference type="ChEBI" id="CHEBI:59789"/>
        <dbReference type="EC" id="2.5.1.6"/>
    </reaction>
</comment>
<dbReference type="GO" id="GO:0004478">
    <property type="term" value="F:methionine adenosyltransferase activity"/>
    <property type="evidence" value="ECO:0007669"/>
    <property type="project" value="UniProtKB-EC"/>
</dbReference>
<dbReference type="EC" id="2.5.1.6" evidence="10"/>
<reference evidence="15 16" key="1">
    <citation type="submission" date="2015-01" db="EMBL/GenBank/DDBJ databases">
        <title>The Genome Sequence of Cladophialophora immunda CBS83496.</title>
        <authorList>
            <consortium name="The Broad Institute Genomics Platform"/>
            <person name="Cuomo C."/>
            <person name="de Hoog S."/>
            <person name="Gorbushina A."/>
            <person name="Stielow B."/>
            <person name="Teixiera M."/>
            <person name="Abouelleil A."/>
            <person name="Chapman S.B."/>
            <person name="Priest M."/>
            <person name="Young S.K."/>
            <person name="Wortman J."/>
            <person name="Nusbaum C."/>
            <person name="Birren B."/>
        </authorList>
    </citation>
    <scope>NUCLEOTIDE SEQUENCE [LARGE SCALE GENOMIC DNA]</scope>
    <source>
        <strain evidence="15 16">CBS 83496</strain>
    </source>
</reference>
<evidence type="ECO:0000256" key="10">
    <source>
        <dbReference type="RuleBase" id="RU000541"/>
    </source>
</evidence>
<dbReference type="Gene3D" id="3.30.300.10">
    <property type="match status" value="3"/>
</dbReference>
<dbReference type="CDD" id="cd18079">
    <property type="entry name" value="S-AdoMet_synt"/>
    <property type="match status" value="1"/>
</dbReference>
<keyword evidence="3 10" id="KW-0554">One-carbon metabolism</keyword>
<comment type="cofactor">
    <cofactor evidence="10">
        <name>K(+)</name>
        <dbReference type="ChEBI" id="CHEBI:29103"/>
    </cofactor>
    <text evidence="10">Binds 1 potassium ion per subunit. The potassium ion interacts primarily with the substrate.</text>
</comment>
<dbReference type="InterPro" id="IPR022628">
    <property type="entry name" value="S-AdoMet_synt_N"/>
</dbReference>
<keyword evidence="16" id="KW-1185">Reference proteome</keyword>
<evidence type="ECO:0000259" key="14">
    <source>
        <dbReference type="Pfam" id="PF02773"/>
    </source>
</evidence>
<feature type="domain" description="S-adenosylmethionine synthetase central" evidence="13">
    <location>
        <begin position="121"/>
        <end position="241"/>
    </location>
</feature>
<evidence type="ECO:0000256" key="6">
    <source>
        <dbReference type="ARBA" id="ARBA00022741"/>
    </source>
</evidence>
<keyword evidence="4 10" id="KW-0808">Transferase</keyword>
<evidence type="ECO:0000256" key="3">
    <source>
        <dbReference type="ARBA" id="ARBA00022563"/>
    </source>
</evidence>
<name>A0A0D2AAG9_9EURO</name>
<feature type="domain" description="S-adenosylmethionine synthetase C-terminal" evidence="14">
    <location>
        <begin position="250"/>
        <end position="380"/>
    </location>
</feature>
<evidence type="ECO:0000259" key="12">
    <source>
        <dbReference type="Pfam" id="PF00438"/>
    </source>
</evidence>
<dbReference type="Pfam" id="PF02772">
    <property type="entry name" value="S-AdoMet_synt_M"/>
    <property type="match status" value="1"/>
</dbReference>
<dbReference type="EMBL" id="KN847197">
    <property type="protein sequence ID" value="KIW21772.1"/>
    <property type="molecule type" value="Genomic_DNA"/>
</dbReference>
<dbReference type="OrthoDB" id="5852090at2759"/>
<comment type="function">
    <text evidence="10">Catalyzes the formation of S-adenosylmethionine from methionine and ATP.</text>
</comment>
<dbReference type="SUPFAM" id="SSF55973">
    <property type="entry name" value="S-adenosylmethionine synthetase"/>
    <property type="match status" value="3"/>
</dbReference>
<comment type="cofactor">
    <cofactor evidence="10">
        <name>Mg(2+)</name>
        <dbReference type="ChEBI" id="CHEBI:18420"/>
    </cofactor>
    <text evidence="10">Binds 2 magnesium ions per subunit. The magnesium ions interact primarily with the substrate.</text>
</comment>
<dbReference type="InterPro" id="IPR022629">
    <property type="entry name" value="S-AdoMet_synt_central"/>
</dbReference>
<evidence type="ECO:0000256" key="1">
    <source>
        <dbReference type="ARBA" id="ARBA00005224"/>
    </source>
</evidence>
<dbReference type="Pfam" id="PF02773">
    <property type="entry name" value="S-AdoMet_synt_C"/>
    <property type="match status" value="1"/>
</dbReference>
<keyword evidence="7 10" id="KW-0067">ATP-binding</keyword>
<dbReference type="InterPro" id="IPR022630">
    <property type="entry name" value="S-AdoMet_synt_C"/>
</dbReference>
<dbReference type="InterPro" id="IPR022636">
    <property type="entry name" value="S-AdoMet_synthetase_sfam"/>
</dbReference>
<dbReference type="PIRSF" id="PIRSF000497">
    <property type="entry name" value="MAT"/>
    <property type="match status" value="1"/>
</dbReference>
<evidence type="ECO:0000256" key="7">
    <source>
        <dbReference type="ARBA" id="ARBA00022840"/>
    </source>
</evidence>
<sequence>MSQPVRFQFSSEAVGRGHPDKIGDQISDALLDKCLEEDPLCKTAIEVAVGRGFVLVFGTLTARVERVDVVETVREVLRDIGYIDLTMDIHCDTCEVIDRVERCIPSRLLSPEGPPTSLRDVPAGDQGMTFGYATDETSSLLPLTVLLAHNITKALDAAKRSGELPWVRSDTKAQVTVEYESEGGHLTPRRITDVAVTLQHDRTVSVGTLRTEIRDRILGRVLPADLIDGSTKYRIQPCGDYGIVPSGKFAGMTGRKIVADTYGGWGSHGGGALSGKDFRQVDRTGAYLSRWIAKSLVAAGFASRCSVQLAWCADDPCPISLSIDTYGTGKRPSAELEEMVRQHFDMRPGALALEFGLNKPIFMKISRHGHFGDRSLPWEKPKCFSGWLTAIDSHGVATQISALQSPSG</sequence>
<dbReference type="GeneID" id="27351994"/>
<dbReference type="GO" id="GO:0046872">
    <property type="term" value="F:metal ion binding"/>
    <property type="evidence" value="ECO:0007669"/>
    <property type="project" value="UniProtKB-KW"/>
</dbReference>
<comment type="pathway">
    <text evidence="1 10">Amino-acid biosynthesis; S-adenosyl-L-methionine biosynthesis; S-adenosyl-L-methionine from L-methionine: step 1/1.</text>
</comment>
<evidence type="ECO:0000313" key="16">
    <source>
        <dbReference type="Proteomes" id="UP000054466"/>
    </source>
</evidence>
<dbReference type="GO" id="GO:0005524">
    <property type="term" value="F:ATP binding"/>
    <property type="evidence" value="ECO:0007669"/>
    <property type="project" value="UniProtKB-KW"/>
</dbReference>
<evidence type="ECO:0000256" key="11">
    <source>
        <dbReference type="RuleBase" id="RU004462"/>
    </source>
</evidence>
<evidence type="ECO:0000256" key="5">
    <source>
        <dbReference type="ARBA" id="ARBA00022723"/>
    </source>
</evidence>
<protein>
    <recommendedName>
        <fullName evidence="10">S-adenosylmethionine synthase</fullName>
        <ecNumber evidence="10">2.5.1.6</ecNumber>
    </recommendedName>
</protein>
<dbReference type="UniPathway" id="UPA00315">
    <property type="reaction ID" value="UER00080"/>
</dbReference>
<gene>
    <name evidence="15" type="ORF">PV07_12800</name>
</gene>
<proteinExistence type="inferred from homology"/>
<dbReference type="Pfam" id="PF00438">
    <property type="entry name" value="S-AdoMet_synt_N"/>
    <property type="match status" value="1"/>
</dbReference>
<dbReference type="GO" id="GO:0006556">
    <property type="term" value="P:S-adenosylmethionine biosynthetic process"/>
    <property type="evidence" value="ECO:0007669"/>
    <property type="project" value="UniProtKB-UniPathway"/>
</dbReference>
<accession>A0A0D2AAG9</accession>
<keyword evidence="6 10" id="KW-0547">Nucleotide-binding</keyword>
<keyword evidence="5 10" id="KW-0479">Metal-binding</keyword>
<evidence type="ECO:0000313" key="15">
    <source>
        <dbReference type="EMBL" id="KIW21772.1"/>
    </source>
</evidence>
<organism evidence="15 16">
    <name type="scientific">Cladophialophora immunda</name>
    <dbReference type="NCBI Taxonomy" id="569365"/>
    <lineage>
        <taxon>Eukaryota</taxon>
        <taxon>Fungi</taxon>
        <taxon>Dikarya</taxon>
        <taxon>Ascomycota</taxon>
        <taxon>Pezizomycotina</taxon>
        <taxon>Eurotiomycetes</taxon>
        <taxon>Chaetothyriomycetidae</taxon>
        <taxon>Chaetothyriales</taxon>
        <taxon>Herpotrichiellaceae</taxon>
        <taxon>Cladophialophora</taxon>
    </lineage>
</organism>
<dbReference type="AlphaFoldDB" id="A0A0D2AAG9"/>
<dbReference type="HOGENOM" id="CLU_041802_1_1_1"/>
<dbReference type="GO" id="GO:0006730">
    <property type="term" value="P:one-carbon metabolic process"/>
    <property type="evidence" value="ECO:0007669"/>
    <property type="project" value="UniProtKB-KW"/>
</dbReference>
<evidence type="ECO:0000256" key="8">
    <source>
        <dbReference type="ARBA" id="ARBA00022842"/>
    </source>
</evidence>
<evidence type="ECO:0000256" key="9">
    <source>
        <dbReference type="ARBA" id="ARBA00022958"/>
    </source>
</evidence>
<dbReference type="PANTHER" id="PTHR11964">
    <property type="entry name" value="S-ADENOSYLMETHIONINE SYNTHETASE"/>
    <property type="match status" value="1"/>
</dbReference>
<evidence type="ECO:0000259" key="13">
    <source>
        <dbReference type="Pfam" id="PF02772"/>
    </source>
</evidence>
<keyword evidence="9 10" id="KW-0630">Potassium</keyword>
<dbReference type="STRING" id="569365.A0A0D2AAG9"/>
<evidence type="ECO:0000256" key="2">
    <source>
        <dbReference type="ARBA" id="ARBA00009685"/>
    </source>
</evidence>
<dbReference type="FunFam" id="3.30.300.10:FF:000003">
    <property type="entry name" value="S-adenosylmethionine synthase"/>
    <property type="match status" value="1"/>
</dbReference>
<comment type="similarity">
    <text evidence="2 11">Belongs to the AdoMet synthase family.</text>
</comment>
<dbReference type="RefSeq" id="XP_016241988.1">
    <property type="nucleotide sequence ID" value="XM_016400366.1"/>
</dbReference>
<dbReference type="NCBIfam" id="TIGR01034">
    <property type="entry name" value="metK"/>
    <property type="match status" value="1"/>
</dbReference>
<keyword evidence="8 10" id="KW-0460">Magnesium</keyword>